<evidence type="ECO:0000313" key="7">
    <source>
        <dbReference type="WBParaSite" id="ASIM_0002039401-mRNA-1"/>
    </source>
</evidence>
<comment type="subcellular location">
    <subcellularLocation>
        <location evidence="1 2 3">Nucleus</location>
    </subcellularLocation>
</comment>
<accession>A0A0M3KHC9</accession>
<gene>
    <name evidence="5" type="ORF">ASIM_LOCUS19777</name>
</gene>
<dbReference type="Pfam" id="PF00046">
    <property type="entry name" value="Homeodomain"/>
    <property type="match status" value="1"/>
</dbReference>
<protein>
    <submittedName>
        <fullName evidence="7">Homeobox protein ceh-5 (inferred by orthology to a C. elegans protein)</fullName>
    </submittedName>
</protein>
<dbReference type="PROSITE" id="PS50071">
    <property type="entry name" value="HOMEOBOX_2"/>
    <property type="match status" value="1"/>
</dbReference>
<evidence type="ECO:0000259" key="4">
    <source>
        <dbReference type="PROSITE" id="PS50071"/>
    </source>
</evidence>
<dbReference type="OrthoDB" id="6159439at2759"/>
<evidence type="ECO:0000256" key="2">
    <source>
        <dbReference type="PROSITE-ProRule" id="PRU00108"/>
    </source>
</evidence>
<dbReference type="PANTHER" id="PTHR24333">
    <property type="entry name" value="HOMEO BOX HB9 LIKE A-RELATED"/>
    <property type="match status" value="1"/>
</dbReference>
<dbReference type="InterPro" id="IPR050848">
    <property type="entry name" value="Homeobox_TF"/>
</dbReference>
<evidence type="ECO:0000256" key="1">
    <source>
        <dbReference type="ARBA" id="ARBA00004123"/>
    </source>
</evidence>
<organism evidence="7">
    <name type="scientific">Anisakis simplex</name>
    <name type="common">Herring worm</name>
    <dbReference type="NCBI Taxonomy" id="6269"/>
    <lineage>
        <taxon>Eukaryota</taxon>
        <taxon>Metazoa</taxon>
        <taxon>Ecdysozoa</taxon>
        <taxon>Nematoda</taxon>
        <taxon>Chromadorea</taxon>
        <taxon>Rhabditida</taxon>
        <taxon>Spirurina</taxon>
        <taxon>Ascaridomorpha</taxon>
        <taxon>Ascaridoidea</taxon>
        <taxon>Anisakidae</taxon>
        <taxon>Anisakis</taxon>
        <taxon>Anisakis simplex complex</taxon>
    </lineage>
</organism>
<keyword evidence="2 3" id="KW-0371">Homeobox</keyword>
<evidence type="ECO:0000313" key="5">
    <source>
        <dbReference type="EMBL" id="VDK72072.1"/>
    </source>
</evidence>
<keyword evidence="2 3" id="KW-0539">Nucleus</keyword>
<dbReference type="GO" id="GO:0003677">
    <property type="term" value="F:DNA binding"/>
    <property type="evidence" value="ECO:0007669"/>
    <property type="project" value="UniProtKB-UniRule"/>
</dbReference>
<evidence type="ECO:0000256" key="3">
    <source>
        <dbReference type="RuleBase" id="RU000682"/>
    </source>
</evidence>
<dbReference type="InterPro" id="IPR001356">
    <property type="entry name" value="HD"/>
</dbReference>
<dbReference type="CDD" id="cd00086">
    <property type="entry name" value="homeodomain"/>
    <property type="match status" value="1"/>
</dbReference>
<dbReference type="WBParaSite" id="ASIM_0002039401-mRNA-1">
    <property type="protein sequence ID" value="ASIM_0002039401-mRNA-1"/>
    <property type="gene ID" value="ASIM_0002039401"/>
</dbReference>
<dbReference type="Proteomes" id="UP000267096">
    <property type="component" value="Unassembled WGS sequence"/>
</dbReference>
<keyword evidence="6" id="KW-1185">Reference proteome</keyword>
<reference evidence="5 6" key="2">
    <citation type="submission" date="2018-11" db="EMBL/GenBank/DDBJ databases">
        <authorList>
            <consortium name="Pathogen Informatics"/>
        </authorList>
    </citation>
    <scope>NUCLEOTIDE SEQUENCE [LARGE SCALE GENOMIC DNA]</scope>
</reference>
<dbReference type="SUPFAM" id="SSF46689">
    <property type="entry name" value="Homeodomain-like"/>
    <property type="match status" value="1"/>
</dbReference>
<feature type="domain" description="Homeobox" evidence="4">
    <location>
        <begin position="22"/>
        <end position="68"/>
    </location>
</feature>
<dbReference type="PANTHER" id="PTHR24333:SF5">
    <property type="entry name" value="VENT HOMEOBOX"/>
    <property type="match status" value="1"/>
</dbReference>
<keyword evidence="2 3" id="KW-0238">DNA-binding</keyword>
<evidence type="ECO:0000313" key="6">
    <source>
        <dbReference type="Proteomes" id="UP000267096"/>
    </source>
</evidence>
<proteinExistence type="predicted"/>
<reference evidence="7" key="1">
    <citation type="submission" date="2017-02" db="UniProtKB">
        <authorList>
            <consortium name="WormBaseParasite"/>
        </authorList>
    </citation>
    <scope>IDENTIFICATION</scope>
</reference>
<sequence length="112" mass="13035">MTFADSKGEVREMLFPKALDLYRPKRPRTTFSTYQLNELEKEYEQNPYLIGEDRVKLADKLKLTDTQVMNDSLNVSRSFDTIRMSVKIYSLSHLIMSLLVDTPILEAFPTIL</sequence>
<dbReference type="AlphaFoldDB" id="A0A0M3KHC9"/>
<dbReference type="Gene3D" id="1.10.10.60">
    <property type="entry name" value="Homeodomain-like"/>
    <property type="match status" value="1"/>
</dbReference>
<dbReference type="GO" id="GO:0005634">
    <property type="term" value="C:nucleus"/>
    <property type="evidence" value="ECO:0007669"/>
    <property type="project" value="UniProtKB-SubCell"/>
</dbReference>
<dbReference type="InterPro" id="IPR009057">
    <property type="entry name" value="Homeodomain-like_sf"/>
</dbReference>
<feature type="DNA-binding region" description="Homeobox" evidence="2">
    <location>
        <begin position="24"/>
        <end position="69"/>
    </location>
</feature>
<name>A0A0M3KHC9_ANISI</name>
<dbReference type="EMBL" id="UYRR01037944">
    <property type="protein sequence ID" value="VDK72072.1"/>
    <property type="molecule type" value="Genomic_DNA"/>
</dbReference>
<dbReference type="SMART" id="SM00389">
    <property type="entry name" value="HOX"/>
    <property type="match status" value="1"/>
</dbReference>